<evidence type="ECO:0000259" key="3">
    <source>
        <dbReference type="Pfam" id="PF26140"/>
    </source>
</evidence>
<reference evidence="4 5" key="1">
    <citation type="journal article" date="2008" name="Nature">
        <title>The Trichoplax genome and the nature of placozoans.</title>
        <authorList>
            <person name="Srivastava M."/>
            <person name="Begovic E."/>
            <person name="Chapman J."/>
            <person name="Putnam N.H."/>
            <person name="Hellsten U."/>
            <person name="Kawashima T."/>
            <person name="Kuo A."/>
            <person name="Mitros T."/>
            <person name="Salamov A."/>
            <person name="Carpenter M.L."/>
            <person name="Signorovitch A.Y."/>
            <person name="Moreno M.A."/>
            <person name="Kamm K."/>
            <person name="Grimwood J."/>
            <person name="Schmutz J."/>
            <person name="Shapiro H."/>
            <person name="Grigoriev I.V."/>
            <person name="Buss L.W."/>
            <person name="Schierwater B."/>
            <person name="Dellaporta S.L."/>
            <person name="Rokhsar D.S."/>
        </authorList>
    </citation>
    <scope>NUCLEOTIDE SEQUENCE [LARGE SCALE GENOMIC DNA]</scope>
    <source>
        <strain evidence="4 5">Grell-BS-1999</strain>
    </source>
</reference>
<accession>B3RSW1</accession>
<proteinExistence type="predicted"/>
<dbReference type="OrthoDB" id="72892at2759"/>
<keyword evidence="5" id="KW-1185">Reference proteome</keyword>
<dbReference type="Proteomes" id="UP000009022">
    <property type="component" value="Unassembled WGS sequence"/>
</dbReference>
<dbReference type="EMBL" id="DS985243">
    <property type="protein sequence ID" value="EDV26592.1"/>
    <property type="molecule type" value="Genomic_DNA"/>
</dbReference>
<dbReference type="PANTHER" id="PTHR13500">
    <property type="entry name" value="NUCLEOLAR PRERIBOSOMAL-ASSOCIATED PROTEIN 1"/>
    <property type="match status" value="1"/>
</dbReference>
<evidence type="ECO:0000259" key="2">
    <source>
        <dbReference type="Pfam" id="PF16201"/>
    </source>
</evidence>
<dbReference type="FunCoup" id="B3RSW1">
    <property type="interactions" value="1082"/>
</dbReference>
<evidence type="ECO:0008006" key="6">
    <source>
        <dbReference type="Google" id="ProtNLM"/>
    </source>
</evidence>
<dbReference type="Pfam" id="PF26140">
    <property type="entry name" value="HEAT_URB1"/>
    <property type="match status" value="1"/>
</dbReference>
<sequence>MSQLGTKISAAMLLVNKNWTELSLNQTLDDVKEEKSNVSAAINIVNSIIEKHMRCLYRCFSRKPIDIESVAFCLQLLTSMVDVNTITAREVSSNFNFSYKPFTNLARRHYEKKDSPRYHYIKFALAILRCGDLEVITQSLKLKDFFQVIIKNLTDDPPELILNVLTTFLDRVINNAELPKKIKVLFFNSYNLSQFASLYSNTQSIPKSNPTLQSNSNFDKLIRKYQSDDSNRNEDTISIRVLIHTFLCYICCSVKHGVCFASKSITENKKRSMTTTNNPILLKFLQNINKMNDDTLVQNLICRIAANCHDVAFSYVQNLPIAIEPTASNWVPNMTLLCRLLTLLPKPPAELLPTNCNTQNIADTILPYIIPAIVSRSTLSRILQNPSHLTQLTGLNILLILLQRTIDFVNMQRQIIGNSNDGILNVTQASLFAHLPDIKTIIKMKSLLSDSGEVLDVVKLRFVQVMRKYQELSPTIFQMESGRFDVSNMLLQTRESTNESLELELIQLLSNVPIDSFKWLQTKSSSSSPFRILLSIYQNTARNQTRKLTLSLIRKILANTGLFEKNEPEIDLWIECLRDHSVHDIAFINDWLDETIRQLLQNPYDAIGVLTSENAKAATSLNKGEGPSLPCSPLASASLLCYSRYMESDKTENYPILRNLAQYLGRIFKGISRYRCDVLGIVHKLVLKVIDKEILSSSSLGDIVNFCKDFLKNDYEVVINIVRRRSLIIIGKPIGEECLKALLNQYTISDLLEELFSLLIDSVIVANSENSSYIIPLSKRKAENNDLEGTSVSPRKLKKLITSDSEPSYQHTDIKLEPYISTIVLNSIKTSMISSDNVDVLLREFLYYVAMVMSSFHIEKAVSDEVELIVIPAFEEFFNKICNWIDKVKAVDNNAESLILNIASVILHNCLIDLCFELNYSRKALLKTWLLGYARVVFTTYTKLNHGNSKEELKDRFIMKYISKLGCNYDLLVHEQSQLDDYKNPDNIDVDIWLRLVREFCSSFDAKSNLKILNIVLQSKLPQDDFRCTISSVLPHILRNDTLISQMPENLWFNLVSSTINEDFGSLETAIIDVMLQHVNIRPLPLSTVNYCLKNSGILHLSVLTALILDSPLHVMIFENRILSSKSIPLESETSEFLKLLVHYCENVNQNNKISGKYNTPHLRLYAEIYVFNENCTLCSRFTVVSCLKMFAEMFWPNAFNLLHSIPVTCDSPNESILFNILVINICLVDENQITLMSQYSSIVQAKLTEMPLFCRVYVKVLHLKSIFGKILLMPFAYVTEDDECSILQLLITIENLSSGSCCEQDDLVPLLCIYTATLKRKDQQTLYLLQKYESNDFPIANVCSPIIWGPAAKEYFKNRSKSASFQTLWEQPSMQEILSILDRKQMRKSIINFPLSRNLKAKIAHWTSYSDDPTLYDPCFLLPLFCGLLQPGCVVDCHQFLERDCLCYSAAALTSDEDDIRAMGYYILSTFESVAADSRFREKTQIFMVLDTLKNSITSPNYKLAGITVNLIACYVDVVLHPEDKMYLVLNEYLLKKPTLNLRSLHLFQGLFTSPNEKERSWALNLLKNSFRRIEDYSLYIKEEITLSLLCYYNSFSCDTESQDAIFQIFYNACKIPSIAVSLLKHYGFINWIHILLHDKRRDSTIRTNHALNILLQLWTAAKNLSDVRVVNDIANQVFPLCLIVMKYFRNYMDKICKLLTADSSIYHQFSTKILPQFDAGLIEAESPLMNHEYVIVSTGLITQELWNEKLQPVNFLLYIARCACFDGSSSMEIGQNYIQQLMDILGGEKKVKQICKFKDYF</sequence>
<feature type="domain" description="URB1 N-terminal" evidence="1">
    <location>
        <begin position="24"/>
        <end position="330"/>
    </location>
</feature>
<dbReference type="InterPro" id="IPR021714">
    <property type="entry name" value="URB1_N"/>
</dbReference>
<dbReference type="HOGENOM" id="CLU_001185_0_0_1"/>
<gene>
    <name evidence="4" type="ORF">TRIADDRAFT_54749</name>
</gene>
<dbReference type="GO" id="GO:0000466">
    <property type="term" value="P:maturation of 5.8S rRNA from tricistronic rRNA transcript (SSU-rRNA, 5.8S rRNA, LSU-rRNA)"/>
    <property type="evidence" value="ECO:0000318"/>
    <property type="project" value="GO_Central"/>
</dbReference>
<dbReference type="GO" id="GO:0005730">
    <property type="term" value="C:nucleolus"/>
    <property type="evidence" value="ECO:0000318"/>
    <property type="project" value="GO_Central"/>
</dbReference>
<dbReference type="OMA" id="VVWVWQS"/>
<dbReference type="InterPro" id="IPR059018">
    <property type="entry name" value="HEAT_URB1"/>
</dbReference>
<evidence type="ECO:0000313" key="4">
    <source>
        <dbReference type="EMBL" id="EDV26592.1"/>
    </source>
</evidence>
<feature type="domain" description="URB1 central HEAT repeat" evidence="3">
    <location>
        <begin position="516"/>
        <end position="636"/>
    </location>
</feature>
<dbReference type="PhylomeDB" id="B3RSW1"/>
<dbReference type="KEGG" id="tad:TRIADDRAFT_54749"/>
<dbReference type="InterPro" id="IPR039844">
    <property type="entry name" value="URB1"/>
</dbReference>
<evidence type="ECO:0000313" key="5">
    <source>
        <dbReference type="Proteomes" id="UP000009022"/>
    </source>
</evidence>
<dbReference type="InterPro" id="IPR032436">
    <property type="entry name" value="URB1_C"/>
</dbReference>
<dbReference type="CTD" id="6752326"/>
<dbReference type="eggNOG" id="KOG1791">
    <property type="taxonomic scope" value="Eukaryota"/>
</dbReference>
<dbReference type="GeneID" id="6752326"/>
<dbReference type="STRING" id="10228.B3RSW1"/>
<dbReference type="Pfam" id="PF11707">
    <property type="entry name" value="Npa1"/>
    <property type="match status" value="1"/>
</dbReference>
<evidence type="ECO:0000259" key="1">
    <source>
        <dbReference type="Pfam" id="PF11707"/>
    </source>
</evidence>
<dbReference type="InParanoid" id="B3RSW1"/>
<protein>
    <recommendedName>
        <fullName evidence="6">Nucleolar pre-ribosomal-associated protein 1 C-terminal domain-containing protein</fullName>
    </recommendedName>
</protein>
<dbReference type="PANTHER" id="PTHR13500:SF0">
    <property type="entry name" value="NUCLEOLAR PRE-RIBOSOMAL-ASSOCIATED PROTEIN 1"/>
    <property type="match status" value="1"/>
</dbReference>
<feature type="domain" description="URB1 C-terminal" evidence="2">
    <location>
        <begin position="1450"/>
        <end position="1633"/>
    </location>
</feature>
<organism evidence="4 5">
    <name type="scientific">Trichoplax adhaerens</name>
    <name type="common">Trichoplax reptans</name>
    <dbReference type="NCBI Taxonomy" id="10228"/>
    <lineage>
        <taxon>Eukaryota</taxon>
        <taxon>Metazoa</taxon>
        <taxon>Placozoa</taxon>
        <taxon>Uniplacotomia</taxon>
        <taxon>Trichoplacea</taxon>
        <taxon>Trichoplacidae</taxon>
        <taxon>Trichoplax</taxon>
    </lineage>
</organism>
<dbReference type="RefSeq" id="XP_002110588.1">
    <property type="nucleotide sequence ID" value="XM_002110552.1"/>
</dbReference>
<dbReference type="GO" id="GO:0000463">
    <property type="term" value="P:maturation of LSU-rRNA from tricistronic rRNA transcript (SSU-rRNA, 5.8S rRNA, LSU-rRNA)"/>
    <property type="evidence" value="ECO:0000318"/>
    <property type="project" value="GO_Central"/>
</dbReference>
<dbReference type="Pfam" id="PF16201">
    <property type="entry name" value="NopRA1"/>
    <property type="match status" value="1"/>
</dbReference>
<name>B3RSW1_TRIAD</name>